<accession>A0A0F9XD56</accession>
<protein>
    <recommendedName>
        <fullName evidence="2">Polysaccharide pyruvyl transferase domain-containing protein</fullName>
    </recommendedName>
</protein>
<organism evidence="1">
    <name type="scientific">marine sediment metagenome</name>
    <dbReference type="NCBI Taxonomy" id="412755"/>
    <lineage>
        <taxon>unclassified sequences</taxon>
        <taxon>metagenomes</taxon>
        <taxon>ecological metagenomes</taxon>
    </lineage>
</organism>
<dbReference type="InterPro" id="IPR007833">
    <property type="entry name" value="Capsule_polysaccharide_synth"/>
</dbReference>
<gene>
    <name evidence="1" type="ORF">LCGC14_0235440</name>
</gene>
<dbReference type="GO" id="GO:0000271">
    <property type="term" value="P:polysaccharide biosynthetic process"/>
    <property type="evidence" value="ECO:0007669"/>
    <property type="project" value="InterPro"/>
</dbReference>
<dbReference type="Pfam" id="PF05159">
    <property type="entry name" value="Capsule_synth"/>
    <property type="match status" value="1"/>
</dbReference>
<name>A0A0F9XD56_9ZZZZ</name>
<proteinExistence type="predicted"/>
<dbReference type="AlphaFoldDB" id="A0A0F9XD56"/>
<evidence type="ECO:0008006" key="2">
    <source>
        <dbReference type="Google" id="ProtNLM"/>
    </source>
</evidence>
<reference evidence="1" key="1">
    <citation type="journal article" date="2015" name="Nature">
        <title>Complex archaea that bridge the gap between prokaryotes and eukaryotes.</title>
        <authorList>
            <person name="Spang A."/>
            <person name="Saw J.H."/>
            <person name="Jorgensen S.L."/>
            <person name="Zaremba-Niedzwiedzka K."/>
            <person name="Martijn J."/>
            <person name="Lind A.E."/>
            <person name="van Eijk R."/>
            <person name="Schleper C."/>
            <person name="Guy L."/>
            <person name="Ettema T.J."/>
        </authorList>
    </citation>
    <scope>NUCLEOTIDE SEQUENCE</scope>
</reference>
<comment type="caution">
    <text evidence="1">The sequence shown here is derived from an EMBL/GenBank/DDBJ whole genome shotgun (WGS) entry which is preliminary data.</text>
</comment>
<sequence>MVEKVLVHEANAFSYNDPSGISVRTILDSIAEAFQGMGYQITRWQSQTSNYPLSIKFKYAIFWGGTQSWFPPVKMNCIDHGTEILYAEVDDFGRYWEEGKGDDMPFILCRSLSPFAPNIGGVGGSRVMGTEFPSNGEDVSVRDGDLLVILQHEKNLKLHRDVCPIYRDSTEWLKDLVNCSVLPIRVRKHPSYKILQSTWDIINQYPNARWDDIDDLDESMGQATALACIDSHCGVRAIKEGIPVLTYGMAVYRHPGVSWRCVGWEDTVKYTNRLRRKKCDLDRGAMREFIGYLERNTWKLSDLPERLERFLGGETFVP</sequence>
<evidence type="ECO:0000313" key="1">
    <source>
        <dbReference type="EMBL" id="KKN89698.1"/>
    </source>
</evidence>
<dbReference type="EMBL" id="LAZR01000116">
    <property type="protein sequence ID" value="KKN89698.1"/>
    <property type="molecule type" value="Genomic_DNA"/>
</dbReference>
<dbReference type="GO" id="GO:0015774">
    <property type="term" value="P:polysaccharide transport"/>
    <property type="evidence" value="ECO:0007669"/>
    <property type="project" value="InterPro"/>
</dbReference>